<dbReference type="Gene3D" id="1.25.40.10">
    <property type="entry name" value="Tetratricopeptide repeat domain"/>
    <property type="match status" value="1"/>
</dbReference>
<dbReference type="Proteomes" id="UP000243904">
    <property type="component" value="Chromosome I"/>
</dbReference>
<accession>A0A1H2BKB9</accession>
<keyword evidence="1" id="KW-1133">Transmembrane helix</keyword>
<dbReference type="EMBL" id="LT629750">
    <property type="protein sequence ID" value="SDT58517.1"/>
    <property type="molecule type" value="Genomic_DNA"/>
</dbReference>
<reference evidence="3" key="1">
    <citation type="submission" date="2016-10" db="EMBL/GenBank/DDBJ databases">
        <authorList>
            <person name="Varghese N."/>
            <person name="Submissions S."/>
        </authorList>
    </citation>
    <scope>NUCLEOTIDE SEQUENCE [LARGE SCALE GENOMIC DNA]</scope>
    <source>
        <strain evidence="3">GAS369</strain>
    </source>
</reference>
<keyword evidence="1" id="KW-0812">Transmembrane</keyword>
<keyword evidence="3" id="KW-1185">Reference proteome</keyword>
<proteinExistence type="predicted"/>
<sequence>MPAPLGSRHFFSRAAVGAGAAISVLCLGVLMWSYLARSAQSERTRTNIETAAKLTHISQSINITSREDYEAARALRQWAVDLDHHNAEALENLTFAIVTGVLNHWSDDAVADLHAADLALQDALLIAPGSMRVRGAECQILRAMRQLDEALAEFLEADRLAPDSQLRWSWQQGIGLVYLMQGQDQKAIEWLSRAALEAPNAGHPVAYLASACALVGREQEAREALDHYLKLWPNTTLKSFGPTIGTAAFSGKMERVLEGLRLAGLPE</sequence>
<dbReference type="RefSeq" id="WP_146690730.1">
    <property type="nucleotide sequence ID" value="NZ_LT629750.1"/>
</dbReference>
<feature type="transmembrane region" description="Helical" evidence="1">
    <location>
        <begin position="14"/>
        <end position="35"/>
    </location>
</feature>
<gene>
    <name evidence="2" type="ORF">SAMN05444158_7262</name>
</gene>
<protein>
    <submittedName>
        <fullName evidence="2">Uncharacterized protein</fullName>
    </submittedName>
</protein>
<evidence type="ECO:0000256" key="1">
    <source>
        <dbReference type="SAM" id="Phobius"/>
    </source>
</evidence>
<evidence type="ECO:0000313" key="2">
    <source>
        <dbReference type="EMBL" id="SDT58517.1"/>
    </source>
</evidence>
<evidence type="ECO:0000313" key="3">
    <source>
        <dbReference type="Proteomes" id="UP000243904"/>
    </source>
</evidence>
<dbReference type="AlphaFoldDB" id="A0A1H2BKB9"/>
<dbReference type="InterPro" id="IPR011990">
    <property type="entry name" value="TPR-like_helical_dom_sf"/>
</dbReference>
<dbReference type="SUPFAM" id="SSF48452">
    <property type="entry name" value="TPR-like"/>
    <property type="match status" value="1"/>
</dbReference>
<keyword evidence="1" id="KW-0472">Membrane</keyword>
<organism evidence="2 3">
    <name type="scientific">Bradyrhizobium canariense</name>
    <dbReference type="NCBI Taxonomy" id="255045"/>
    <lineage>
        <taxon>Bacteria</taxon>
        <taxon>Pseudomonadati</taxon>
        <taxon>Pseudomonadota</taxon>
        <taxon>Alphaproteobacteria</taxon>
        <taxon>Hyphomicrobiales</taxon>
        <taxon>Nitrobacteraceae</taxon>
        <taxon>Bradyrhizobium</taxon>
    </lineage>
</organism>
<name>A0A1H2BKB9_9BRAD</name>